<proteinExistence type="predicted"/>
<dbReference type="Proteomes" id="UP001176806">
    <property type="component" value="Unassembled WGS sequence"/>
</dbReference>
<gene>
    <name evidence="1" type="ORF">Q4Q40_13075</name>
</gene>
<organism evidence="1 2">
    <name type="scientific">Flavivirga jejuensis</name>
    <dbReference type="NCBI Taxonomy" id="870487"/>
    <lineage>
        <taxon>Bacteria</taxon>
        <taxon>Pseudomonadati</taxon>
        <taxon>Bacteroidota</taxon>
        <taxon>Flavobacteriia</taxon>
        <taxon>Flavobacteriales</taxon>
        <taxon>Flavobacteriaceae</taxon>
        <taxon>Flavivirga</taxon>
    </lineage>
</organism>
<dbReference type="EMBL" id="JAUOEL010000004">
    <property type="protein sequence ID" value="MDO5975124.1"/>
    <property type="molecule type" value="Genomic_DNA"/>
</dbReference>
<accession>A0ABT8WPM2</accession>
<comment type="caution">
    <text evidence="1">The sequence shown here is derived from an EMBL/GenBank/DDBJ whole genome shotgun (WGS) entry which is preliminary data.</text>
</comment>
<evidence type="ECO:0000313" key="1">
    <source>
        <dbReference type="EMBL" id="MDO5975124.1"/>
    </source>
</evidence>
<evidence type="ECO:0000313" key="2">
    <source>
        <dbReference type="Proteomes" id="UP001176806"/>
    </source>
</evidence>
<keyword evidence="2" id="KW-1185">Reference proteome</keyword>
<dbReference type="RefSeq" id="WP_303302291.1">
    <property type="nucleotide sequence ID" value="NZ_BAABDA010000035.1"/>
</dbReference>
<reference evidence="1" key="1">
    <citation type="submission" date="2023-07" db="EMBL/GenBank/DDBJ databases">
        <title>Two novel species in the genus Flavivirga.</title>
        <authorList>
            <person name="Kwon K."/>
        </authorList>
    </citation>
    <scope>NUCLEOTIDE SEQUENCE</scope>
    <source>
        <strain evidence="1">KACC 14158</strain>
    </source>
</reference>
<name>A0ABT8WPM2_9FLAO</name>
<protein>
    <submittedName>
        <fullName evidence="1">Uncharacterized protein</fullName>
    </submittedName>
</protein>
<sequence length="68" mass="8126">MSDRSPKHFSYGHLKSILVLEYLYVLRQAYYEESGQKGTRLIMFLNSVWLDVYRLLISFYFSLRLNGV</sequence>